<protein>
    <submittedName>
        <fullName evidence="1">Uncharacterized protein</fullName>
    </submittedName>
</protein>
<organism evidence="1 3">
    <name type="scientific">Zingiber officinale</name>
    <name type="common">Ginger</name>
    <name type="synonym">Amomum zingiber</name>
    <dbReference type="NCBI Taxonomy" id="94328"/>
    <lineage>
        <taxon>Eukaryota</taxon>
        <taxon>Viridiplantae</taxon>
        <taxon>Streptophyta</taxon>
        <taxon>Embryophyta</taxon>
        <taxon>Tracheophyta</taxon>
        <taxon>Spermatophyta</taxon>
        <taxon>Magnoliopsida</taxon>
        <taxon>Liliopsida</taxon>
        <taxon>Zingiberales</taxon>
        <taxon>Zingiberaceae</taxon>
        <taxon>Zingiber</taxon>
    </lineage>
</organism>
<keyword evidence="3" id="KW-1185">Reference proteome</keyword>
<evidence type="ECO:0000313" key="1">
    <source>
        <dbReference type="EMBL" id="KAG6475926.1"/>
    </source>
</evidence>
<evidence type="ECO:0000313" key="3">
    <source>
        <dbReference type="Proteomes" id="UP000734854"/>
    </source>
</evidence>
<gene>
    <name evidence="2" type="ORF">ZIOFF_062182</name>
    <name evidence="1" type="ORF">ZIOFF_065156</name>
</gene>
<evidence type="ECO:0000313" key="2">
    <source>
        <dbReference type="EMBL" id="KAG6478738.1"/>
    </source>
</evidence>
<proteinExistence type="predicted"/>
<dbReference type="OrthoDB" id="692779at2759"/>
<reference evidence="1 3" key="1">
    <citation type="submission" date="2020-08" db="EMBL/GenBank/DDBJ databases">
        <title>Plant Genome Project.</title>
        <authorList>
            <person name="Zhang R.-G."/>
        </authorList>
    </citation>
    <scope>NUCLEOTIDE SEQUENCE [LARGE SCALE GENOMIC DNA]</scope>
    <source>
        <tissue evidence="1">Rhizome</tissue>
    </source>
</reference>
<name>A0A8J5EYL9_ZINOF</name>
<dbReference type="EMBL" id="JACMSC010000017">
    <property type="protein sequence ID" value="KAG6478738.1"/>
    <property type="molecule type" value="Genomic_DNA"/>
</dbReference>
<comment type="caution">
    <text evidence="1">The sequence shown here is derived from an EMBL/GenBank/DDBJ whole genome shotgun (WGS) entry which is preliminary data.</text>
</comment>
<sequence length="104" mass="11848">MDTESPPHSSSIVRCMASPSWFPHGRSRFYHHHLLPRDENGEAVLDQSRGWRGLLKKLLRESKGIRCCCNPKPLSFGYDADSYSKNFDDGRSSSMDHSNDISHL</sequence>
<dbReference type="EMBL" id="JACMSC010000018">
    <property type="protein sequence ID" value="KAG6475926.1"/>
    <property type="molecule type" value="Genomic_DNA"/>
</dbReference>
<dbReference type="AlphaFoldDB" id="A0A8J5EYL9"/>
<accession>A0A8J5EYL9</accession>
<dbReference type="Proteomes" id="UP000734854">
    <property type="component" value="Unassembled WGS sequence"/>
</dbReference>